<dbReference type="AlphaFoldDB" id="A0AAD9NXK3"/>
<dbReference type="Proteomes" id="UP001209878">
    <property type="component" value="Unassembled WGS sequence"/>
</dbReference>
<gene>
    <name evidence="1" type="ORF">NP493_272g02010</name>
</gene>
<proteinExistence type="predicted"/>
<sequence length="102" mass="11341">MDIIIYCVLALTAIDIHLHSTEYSSQSPPDAHLASNLNVSYITEWFAVFSAAIHSSDTTNIACHVSTPVHQQQFSNAVGEVDVTKISRQQHMTVLRLNVCWT</sequence>
<accession>A0AAD9NXK3</accession>
<evidence type="ECO:0000313" key="1">
    <source>
        <dbReference type="EMBL" id="KAK2184299.1"/>
    </source>
</evidence>
<protein>
    <submittedName>
        <fullName evidence="1">Uncharacterized protein</fullName>
    </submittedName>
</protein>
<name>A0AAD9NXK3_RIDPI</name>
<evidence type="ECO:0000313" key="2">
    <source>
        <dbReference type="Proteomes" id="UP001209878"/>
    </source>
</evidence>
<comment type="caution">
    <text evidence="1">The sequence shown here is derived from an EMBL/GenBank/DDBJ whole genome shotgun (WGS) entry which is preliminary data.</text>
</comment>
<organism evidence="1 2">
    <name type="scientific">Ridgeia piscesae</name>
    <name type="common">Tubeworm</name>
    <dbReference type="NCBI Taxonomy" id="27915"/>
    <lineage>
        <taxon>Eukaryota</taxon>
        <taxon>Metazoa</taxon>
        <taxon>Spiralia</taxon>
        <taxon>Lophotrochozoa</taxon>
        <taxon>Annelida</taxon>
        <taxon>Polychaeta</taxon>
        <taxon>Sedentaria</taxon>
        <taxon>Canalipalpata</taxon>
        <taxon>Sabellida</taxon>
        <taxon>Siboglinidae</taxon>
        <taxon>Ridgeia</taxon>
    </lineage>
</organism>
<dbReference type="EMBL" id="JAODUO010000272">
    <property type="protein sequence ID" value="KAK2184299.1"/>
    <property type="molecule type" value="Genomic_DNA"/>
</dbReference>
<reference evidence="1" key="1">
    <citation type="journal article" date="2023" name="Mol. Biol. Evol.">
        <title>Third-Generation Sequencing Reveals the Adaptive Role of the Epigenome in Three Deep-Sea Polychaetes.</title>
        <authorList>
            <person name="Perez M."/>
            <person name="Aroh O."/>
            <person name="Sun Y."/>
            <person name="Lan Y."/>
            <person name="Juniper S.K."/>
            <person name="Young C.R."/>
            <person name="Angers B."/>
            <person name="Qian P.Y."/>
        </authorList>
    </citation>
    <scope>NUCLEOTIDE SEQUENCE</scope>
    <source>
        <strain evidence="1">R07B-5</strain>
    </source>
</reference>
<keyword evidence="2" id="KW-1185">Reference proteome</keyword>